<evidence type="ECO:0000256" key="1">
    <source>
        <dbReference type="SAM" id="MobiDB-lite"/>
    </source>
</evidence>
<organism evidence="2 3">
    <name type="scientific">Asanoa iriomotensis</name>
    <dbReference type="NCBI Taxonomy" id="234613"/>
    <lineage>
        <taxon>Bacteria</taxon>
        <taxon>Bacillati</taxon>
        <taxon>Actinomycetota</taxon>
        <taxon>Actinomycetes</taxon>
        <taxon>Micromonosporales</taxon>
        <taxon>Micromonosporaceae</taxon>
        <taxon>Asanoa</taxon>
    </lineage>
</organism>
<evidence type="ECO:0008006" key="4">
    <source>
        <dbReference type="Google" id="ProtNLM"/>
    </source>
</evidence>
<gene>
    <name evidence="2" type="ORF">Air01nite_59450</name>
</gene>
<comment type="caution">
    <text evidence="2">The sequence shown here is derived from an EMBL/GenBank/DDBJ whole genome shotgun (WGS) entry which is preliminary data.</text>
</comment>
<protein>
    <recommendedName>
        <fullName evidence="4">LPXTG-motif cell wall-anchored protein</fullName>
    </recommendedName>
</protein>
<dbReference type="RefSeq" id="WP_203706676.1">
    <property type="nucleotide sequence ID" value="NZ_BAAALU010000004.1"/>
</dbReference>
<accession>A0ABQ4CAQ8</accession>
<reference evidence="2 3" key="1">
    <citation type="submission" date="2021-01" db="EMBL/GenBank/DDBJ databases">
        <title>Whole genome shotgun sequence of Asanoa iriomotensis NBRC 100142.</title>
        <authorList>
            <person name="Komaki H."/>
            <person name="Tamura T."/>
        </authorList>
    </citation>
    <scope>NUCLEOTIDE SEQUENCE [LARGE SCALE GENOMIC DNA]</scope>
    <source>
        <strain evidence="2 3">NBRC 100142</strain>
    </source>
</reference>
<evidence type="ECO:0000313" key="3">
    <source>
        <dbReference type="Proteomes" id="UP000624325"/>
    </source>
</evidence>
<proteinExistence type="predicted"/>
<keyword evidence="3" id="KW-1185">Reference proteome</keyword>
<dbReference type="EMBL" id="BONC01000055">
    <property type="protein sequence ID" value="GIF59850.1"/>
    <property type="molecule type" value="Genomic_DNA"/>
</dbReference>
<feature type="region of interest" description="Disordered" evidence="1">
    <location>
        <begin position="54"/>
        <end position="77"/>
    </location>
</feature>
<name>A0ABQ4CAQ8_9ACTN</name>
<evidence type="ECO:0000313" key="2">
    <source>
        <dbReference type="EMBL" id="GIF59850.1"/>
    </source>
</evidence>
<sequence>MTEALTLLGVLLVAAAGAVGLVVRRRRRAARLAADPRAAACDAICGMVRHQRKQAKGSMRGQGLGQNSGWSDPGPGF</sequence>
<dbReference type="Proteomes" id="UP000624325">
    <property type="component" value="Unassembled WGS sequence"/>
</dbReference>